<dbReference type="RefSeq" id="WP_039589711.1">
    <property type="nucleotide sequence ID" value="NZ_CP142104.1"/>
</dbReference>
<organism evidence="2 3">
    <name type="scientific">Pseudomonas frederiksbergensis</name>
    <dbReference type="NCBI Taxonomy" id="104087"/>
    <lineage>
        <taxon>Bacteria</taxon>
        <taxon>Pseudomonadati</taxon>
        <taxon>Pseudomonadota</taxon>
        <taxon>Gammaproteobacteria</taxon>
        <taxon>Pseudomonadales</taxon>
        <taxon>Pseudomonadaceae</taxon>
        <taxon>Pseudomonas</taxon>
    </lineage>
</organism>
<proteinExistence type="predicted"/>
<evidence type="ECO:0000313" key="3">
    <source>
        <dbReference type="Proteomes" id="UP000030949"/>
    </source>
</evidence>
<protein>
    <submittedName>
        <fullName evidence="2">Uncharacterized protein</fullName>
    </submittedName>
</protein>
<dbReference type="EMBL" id="JQGJ02000005">
    <property type="protein sequence ID" value="KKK07928.1"/>
    <property type="molecule type" value="Genomic_DNA"/>
</dbReference>
<name>A0A0U1PQM3_9PSED</name>
<accession>A0A0U1PQM3</accession>
<comment type="caution">
    <text evidence="2">The sequence shown here is derived from an EMBL/GenBank/DDBJ whole genome shotgun (WGS) entry which is preliminary data.</text>
</comment>
<evidence type="ECO:0000313" key="2">
    <source>
        <dbReference type="EMBL" id="KKK07928.1"/>
    </source>
</evidence>
<gene>
    <name evidence="2" type="ORF">JZ00_30650</name>
</gene>
<sequence>MIIRIEERQPGTSWVVRLDALCVGFKSLEQAQAFTRTLQARIDAPHAWPQGAFARPGAAREVPAPSQRTSAHLA</sequence>
<dbReference type="AlphaFoldDB" id="A0A0U1PQM3"/>
<dbReference type="OrthoDB" id="6914473at2"/>
<evidence type="ECO:0000256" key="1">
    <source>
        <dbReference type="SAM" id="MobiDB-lite"/>
    </source>
</evidence>
<reference evidence="2 3" key="1">
    <citation type="submission" date="2015-03" db="EMBL/GenBank/DDBJ databases">
        <title>Pseudomonas frederiksbergensis hydrocarbon degrader.</title>
        <authorList>
            <person name="Brown L.M."/>
            <person name="Ruiz O.N."/>
            <person name="Mueller S."/>
            <person name="Gunasekera T.S."/>
        </authorList>
    </citation>
    <scope>NUCLEOTIDE SEQUENCE [LARGE SCALE GENOMIC DNA]</scope>
    <source>
        <strain evidence="2 3">SI8</strain>
    </source>
</reference>
<feature type="region of interest" description="Disordered" evidence="1">
    <location>
        <begin position="55"/>
        <end position="74"/>
    </location>
</feature>
<dbReference type="Proteomes" id="UP000030949">
    <property type="component" value="Unassembled WGS sequence"/>
</dbReference>